<protein>
    <submittedName>
        <fullName evidence="2">Uncharacterized protein LOC109133408</fullName>
    </submittedName>
</protein>
<accession>A0ABM1RSQ4</accession>
<keyword evidence="1" id="KW-1185">Reference proteome</keyword>
<sequence>MGGKDMRPVVIHVDSESCRIPKLANGGFYDVNHLIPSFRLFLRSRNFYGPIELYIVVGKASNPRRMQGPVHSSFQALERKCESMEDFKMEFVDMDEDGDNIADDEIRRRMNLWIPNATRAVLVLCSFDGRYLRELQRIKSRNRRRRDVDIEMLLLYDPSSVRRTLKKFFPVTHRECWEKHFWMAPLLLLIKVHHLKVHHLEEIKFQAVVEEELSKLQVMLSKLQVVLSKLQPQVVLSKVEVGVVVEKESMVTEGQGQGIMIQIFTPSSLQALKCGRVLTSSGGHLLVQRN</sequence>
<evidence type="ECO:0000313" key="2">
    <source>
        <dbReference type="RefSeq" id="XP_019102042.1"/>
    </source>
</evidence>
<name>A0ABM1RSQ4_CAMSA</name>
<reference evidence="1" key="1">
    <citation type="journal article" date="2014" name="Nat. Commun.">
        <title>The emerging biofuel crop Camelina sativa retains a highly undifferentiated hexaploid genome structure.</title>
        <authorList>
            <person name="Kagale S."/>
            <person name="Koh C."/>
            <person name="Nixon J."/>
            <person name="Bollina V."/>
            <person name="Clarke W.E."/>
            <person name="Tuteja R."/>
            <person name="Spillane C."/>
            <person name="Robinson S.J."/>
            <person name="Links M.G."/>
            <person name="Clarke C."/>
            <person name="Higgins E.E."/>
            <person name="Huebert T."/>
            <person name="Sharpe A.G."/>
            <person name="Parkin I.A."/>
        </authorList>
    </citation>
    <scope>NUCLEOTIDE SEQUENCE [LARGE SCALE GENOMIC DNA]</scope>
    <source>
        <strain evidence="1">cv. DH55</strain>
    </source>
</reference>
<dbReference type="Proteomes" id="UP000694864">
    <property type="component" value="Chromosome 6"/>
</dbReference>
<organism evidence="1 2">
    <name type="scientific">Camelina sativa</name>
    <name type="common">False flax</name>
    <name type="synonym">Myagrum sativum</name>
    <dbReference type="NCBI Taxonomy" id="90675"/>
    <lineage>
        <taxon>Eukaryota</taxon>
        <taxon>Viridiplantae</taxon>
        <taxon>Streptophyta</taxon>
        <taxon>Embryophyta</taxon>
        <taxon>Tracheophyta</taxon>
        <taxon>Spermatophyta</taxon>
        <taxon>Magnoliopsida</taxon>
        <taxon>eudicotyledons</taxon>
        <taxon>Gunneridae</taxon>
        <taxon>Pentapetalae</taxon>
        <taxon>rosids</taxon>
        <taxon>malvids</taxon>
        <taxon>Brassicales</taxon>
        <taxon>Brassicaceae</taxon>
        <taxon>Camelineae</taxon>
        <taxon>Camelina</taxon>
    </lineage>
</organism>
<gene>
    <name evidence="2" type="primary">LOC109133408</name>
</gene>
<proteinExistence type="predicted"/>
<dbReference type="RefSeq" id="XP_019102042.1">
    <property type="nucleotide sequence ID" value="XM_019246497.1"/>
</dbReference>
<reference evidence="2" key="2">
    <citation type="submission" date="2025-08" db="UniProtKB">
        <authorList>
            <consortium name="RefSeq"/>
        </authorList>
    </citation>
    <scope>IDENTIFICATION</scope>
    <source>
        <tissue evidence="2">Leaf</tissue>
    </source>
</reference>
<evidence type="ECO:0000313" key="1">
    <source>
        <dbReference type="Proteomes" id="UP000694864"/>
    </source>
</evidence>
<dbReference type="GeneID" id="109133408"/>